<dbReference type="OrthoDB" id="9809583at2"/>
<reference evidence="4 5" key="1">
    <citation type="submission" date="2019-12" db="EMBL/GenBank/DDBJ databases">
        <title>Genomic-based taxomic classification of the family Erythrobacteraceae.</title>
        <authorList>
            <person name="Xu L."/>
        </authorList>
    </citation>
    <scope>NUCLEOTIDE SEQUENCE [LARGE SCALE GENOMIC DNA]</scope>
    <source>
        <strain evidence="4 5">JCM 16339</strain>
    </source>
</reference>
<dbReference type="InterPro" id="IPR000757">
    <property type="entry name" value="Beta-glucanase-like"/>
</dbReference>
<dbReference type="Pfam" id="PF00722">
    <property type="entry name" value="Glyco_hydro_16"/>
    <property type="match status" value="1"/>
</dbReference>
<feature type="signal peptide" evidence="2">
    <location>
        <begin position="1"/>
        <end position="19"/>
    </location>
</feature>
<comment type="caution">
    <text evidence="4">The sequence shown here is derived from an EMBL/GenBank/DDBJ whole genome shotgun (WGS) entry which is preliminary data.</text>
</comment>
<evidence type="ECO:0000313" key="5">
    <source>
        <dbReference type="Proteomes" id="UP000435243"/>
    </source>
</evidence>
<feature type="domain" description="GH16" evidence="3">
    <location>
        <begin position="32"/>
        <end position="310"/>
    </location>
</feature>
<keyword evidence="5" id="KW-1185">Reference proteome</keyword>
<accession>A0A844ZLL6</accession>
<dbReference type="AlphaFoldDB" id="A0A844ZLL6"/>
<evidence type="ECO:0000259" key="3">
    <source>
        <dbReference type="PROSITE" id="PS51762"/>
    </source>
</evidence>
<dbReference type="InterPro" id="IPR013320">
    <property type="entry name" value="ConA-like_dom_sf"/>
</dbReference>
<name>A0A844ZLL6_9SPHN</name>
<dbReference type="PANTHER" id="PTHR10963:SF55">
    <property type="entry name" value="GLYCOSIDE HYDROLASE FAMILY 16 PROTEIN"/>
    <property type="match status" value="1"/>
</dbReference>
<protein>
    <submittedName>
        <fullName evidence="4">Family 16 glycosylhydrolase</fullName>
    </submittedName>
</protein>
<sequence length="322" mass="35014">MSALGACLLGLTGCASVGADPGARENAPATEPTAQWQLVWSDEFAGSQIDTGKWAFDVDCWGGGNDEQQCYTDNPRNAAVRDGRLVITARDEQASGPAWPIHMRGDVADPDVTATRPFTSARLTTRGNASWLYGKIEIRARLPQGQGTWPAIWMLPEDDLYGGWARSGEIDILEAVNLGVACPQCPTGREDTILGTLHFGGAWPDNELASTEIHYPQVLEGFHTFGVVWSRGQFTWTVDGEVYATRDAREWFTTSSDEPGAPFDQRFHLILNLAIGGGLPERRGLGGVSRENFPKAMEIDWVRVWQCGSDPASPDTCAIEGS</sequence>
<comment type="similarity">
    <text evidence="1">Belongs to the glycosyl hydrolase 16 family.</text>
</comment>
<dbReference type="PANTHER" id="PTHR10963">
    <property type="entry name" value="GLYCOSYL HYDROLASE-RELATED"/>
    <property type="match status" value="1"/>
</dbReference>
<feature type="chain" id="PRO_5032835970" evidence="2">
    <location>
        <begin position="20"/>
        <end position="322"/>
    </location>
</feature>
<gene>
    <name evidence="4" type="ORF">GRI32_08120</name>
</gene>
<proteinExistence type="inferred from homology"/>
<dbReference type="SUPFAM" id="SSF49899">
    <property type="entry name" value="Concanavalin A-like lectins/glucanases"/>
    <property type="match status" value="1"/>
</dbReference>
<organism evidence="4 5">
    <name type="scientific">Alteraurantiacibacter aestuarii</name>
    <dbReference type="NCBI Taxonomy" id="650004"/>
    <lineage>
        <taxon>Bacteria</taxon>
        <taxon>Pseudomonadati</taxon>
        <taxon>Pseudomonadota</taxon>
        <taxon>Alphaproteobacteria</taxon>
        <taxon>Sphingomonadales</taxon>
        <taxon>Erythrobacteraceae</taxon>
        <taxon>Alteraurantiacibacter</taxon>
    </lineage>
</organism>
<dbReference type="PROSITE" id="PS51762">
    <property type="entry name" value="GH16_2"/>
    <property type="match status" value="1"/>
</dbReference>
<dbReference type="EMBL" id="WTYY01000003">
    <property type="protein sequence ID" value="MXO88705.1"/>
    <property type="molecule type" value="Genomic_DNA"/>
</dbReference>
<evidence type="ECO:0000256" key="1">
    <source>
        <dbReference type="ARBA" id="ARBA00006865"/>
    </source>
</evidence>
<keyword evidence="2" id="KW-0732">Signal</keyword>
<dbReference type="GO" id="GO:0005975">
    <property type="term" value="P:carbohydrate metabolic process"/>
    <property type="evidence" value="ECO:0007669"/>
    <property type="project" value="InterPro"/>
</dbReference>
<dbReference type="RefSeq" id="WP_160590967.1">
    <property type="nucleotide sequence ID" value="NZ_BAAAFP010000001.1"/>
</dbReference>
<keyword evidence="4" id="KW-0378">Hydrolase</keyword>
<evidence type="ECO:0000313" key="4">
    <source>
        <dbReference type="EMBL" id="MXO88705.1"/>
    </source>
</evidence>
<evidence type="ECO:0000256" key="2">
    <source>
        <dbReference type="SAM" id="SignalP"/>
    </source>
</evidence>
<dbReference type="GO" id="GO:0004553">
    <property type="term" value="F:hydrolase activity, hydrolyzing O-glycosyl compounds"/>
    <property type="evidence" value="ECO:0007669"/>
    <property type="project" value="InterPro"/>
</dbReference>
<dbReference type="CDD" id="cd08023">
    <property type="entry name" value="GH16_laminarinase_like"/>
    <property type="match status" value="1"/>
</dbReference>
<dbReference type="InterPro" id="IPR050546">
    <property type="entry name" value="Glycosyl_Hydrlase_16"/>
</dbReference>
<dbReference type="Gene3D" id="2.60.120.200">
    <property type="match status" value="1"/>
</dbReference>
<dbReference type="Proteomes" id="UP000435243">
    <property type="component" value="Unassembled WGS sequence"/>
</dbReference>